<dbReference type="InterPro" id="IPR001757">
    <property type="entry name" value="P_typ_ATPase"/>
</dbReference>
<evidence type="ECO:0000256" key="1">
    <source>
        <dbReference type="ARBA" id="ARBA00003954"/>
    </source>
</evidence>
<dbReference type="CDD" id="cd02077">
    <property type="entry name" value="P-type_ATPase_Mg"/>
    <property type="match status" value="1"/>
</dbReference>
<dbReference type="STRING" id="121719.APZ00_17045"/>
<dbReference type="EC" id="7.2.2.14" evidence="4"/>
<evidence type="ECO:0000256" key="19">
    <source>
        <dbReference type="SAM" id="Phobius"/>
    </source>
</evidence>
<protein>
    <recommendedName>
        <fullName evidence="5">Magnesium-transporting ATPase, P-type 1</fullName>
        <ecNumber evidence="4">7.2.2.14</ecNumber>
    </recommendedName>
    <alternativeName>
        <fullName evidence="16">Mg(2+) transport ATPase, P-type 1</fullName>
    </alternativeName>
</protein>
<evidence type="ECO:0000256" key="18">
    <source>
        <dbReference type="SAM" id="MobiDB-lite"/>
    </source>
</evidence>
<organism evidence="21 22">
    <name type="scientific">Pannonibacter phragmitetus</name>
    <dbReference type="NCBI Taxonomy" id="121719"/>
    <lineage>
        <taxon>Bacteria</taxon>
        <taxon>Pseudomonadati</taxon>
        <taxon>Pseudomonadota</taxon>
        <taxon>Alphaproteobacteria</taxon>
        <taxon>Hyphomicrobiales</taxon>
        <taxon>Stappiaceae</taxon>
        <taxon>Pannonibacter</taxon>
    </lineage>
</organism>
<evidence type="ECO:0000256" key="3">
    <source>
        <dbReference type="ARBA" id="ARBA00008746"/>
    </source>
</evidence>
<feature type="transmembrane region" description="Helical" evidence="19">
    <location>
        <begin position="283"/>
        <end position="301"/>
    </location>
</feature>
<dbReference type="Pfam" id="PF00690">
    <property type="entry name" value="Cation_ATPase_N"/>
    <property type="match status" value="1"/>
</dbReference>
<dbReference type="Gene3D" id="3.40.50.1000">
    <property type="entry name" value="HAD superfamily/HAD-like"/>
    <property type="match status" value="1"/>
</dbReference>
<keyword evidence="14 19" id="KW-1133">Transmembrane helix</keyword>
<evidence type="ECO:0000256" key="15">
    <source>
        <dbReference type="ARBA" id="ARBA00023136"/>
    </source>
</evidence>
<reference evidence="21 22" key="1">
    <citation type="submission" date="2015-10" db="EMBL/GenBank/DDBJ databases">
        <title>The world's first case of liver abscess caused by Pannonibacter phragmitetus.</title>
        <authorList>
            <person name="Ming D."/>
            <person name="Wang M."/>
            <person name="Zhou Y."/>
            <person name="Jiang T."/>
            <person name="Hu S."/>
        </authorList>
    </citation>
    <scope>NUCLEOTIDE SEQUENCE [LARGE SCALE GENOMIC DNA]</scope>
    <source>
        <strain evidence="21 22">31801</strain>
    </source>
</reference>
<dbReference type="InterPro" id="IPR036412">
    <property type="entry name" value="HAD-like_sf"/>
</dbReference>
<dbReference type="Gene3D" id="2.70.150.10">
    <property type="entry name" value="Calcium-transporting ATPase, cytoplasmic transduction domain A"/>
    <property type="match status" value="1"/>
</dbReference>
<dbReference type="SFLD" id="SFLDF00027">
    <property type="entry name" value="p-type_atpase"/>
    <property type="match status" value="1"/>
</dbReference>
<dbReference type="InterPro" id="IPR006068">
    <property type="entry name" value="ATPase_P-typ_cation-transptr_C"/>
</dbReference>
<dbReference type="GO" id="GO:0005886">
    <property type="term" value="C:plasma membrane"/>
    <property type="evidence" value="ECO:0007669"/>
    <property type="project" value="UniProtKB-SubCell"/>
</dbReference>
<comment type="similarity">
    <text evidence="3">Belongs to the cation transport ATPase (P-type) (TC 3.A.3) family. Type IIIB subfamily.</text>
</comment>
<dbReference type="InterPro" id="IPR023299">
    <property type="entry name" value="ATPase_P-typ_cyto_dom_N"/>
</dbReference>
<dbReference type="AlphaFoldDB" id="A0A0U3PMS4"/>
<dbReference type="GO" id="GO:0005524">
    <property type="term" value="F:ATP binding"/>
    <property type="evidence" value="ECO:0007669"/>
    <property type="project" value="UniProtKB-KW"/>
</dbReference>
<dbReference type="Pfam" id="PF00122">
    <property type="entry name" value="E1-E2_ATPase"/>
    <property type="match status" value="1"/>
</dbReference>
<dbReference type="GO" id="GO:0015444">
    <property type="term" value="F:P-type magnesium transporter activity"/>
    <property type="evidence" value="ECO:0007669"/>
    <property type="project" value="UniProtKB-EC"/>
</dbReference>
<keyword evidence="8" id="KW-0597">Phosphoprotein</keyword>
<dbReference type="NCBIfam" id="TIGR01524">
    <property type="entry name" value="ATPase-IIIB_Mg"/>
    <property type="match status" value="1"/>
</dbReference>
<dbReference type="InterPro" id="IPR018303">
    <property type="entry name" value="ATPase_P-typ_P_site"/>
</dbReference>
<dbReference type="SMART" id="SM00831">
    <property type="entry name" value="Cation_ATPase_N"/>
    <property type="match status" value="1"/>
</dbReference>
<comment type="catalytic activity">
    <reaction evidence="17">
        <text>Mg(2+)(out) + ATP + H2O = Mg(2+)(in) + ADP + phosphate + H(+)</text>
        <dbReference type="Rhea" id="RHEA:10260"/>
        <dbReference type="ChEBI" id="CHEBI:15377"/>
        <dbReference type="ChEBI" id="CHEBI:15378"/>
        <dbReference type="ChEBI" id="CHEBI:18420"/>
        <dbReference type="ChEBI" id="CHEBI:30616"/>
        <dbReference type="ChEBI" id="CHEBI:43474"/>
        <dbReference type="ChEBI" id="CHEBI:456216"/>
        <dbReference type="EC" id="7.2.2.14"/>
    </reaction>
</comment>
<feature type="transmembrane region" description="Helical" evidence="19">
    <location>
        <begin position="768"/>
        <end position="791"/>
    </location>
</feature>
<dbReference type="NCBIfam" id="NF011702">
    <property type="entry name" value="PRK15122.1"/>
    <property type="match status" value="1"/>
</dbReference>
<dbReference type="PROSITE" id="PS00154">
    <property type="entry name" value="ATPASE_E1_E2"/>
    <property type="match status" value="1"/>
</dbReference>
<feature type="transmembrane region" description="Helical" evidence="19">
    <location>
        <begin position="865"/>
        <end position="887"/>
    </location>
</feature>
<dbReference type="Pfam" id="PF13246">
    <property type="entry name" value="Cation_ATPase"/>
    <property type="match status" value="1"/>
</dbReference>
<keyword evidence="7" id="KW-0997">Cell inner membrane</keyword>
<evidence type="ECO:0000256" key="16">
    <source>
        <dbReference type="ARBA" id="ARBA00029806"/>
    </source>
</evidence>
<dbReference type="KEGG" id="pphr:APZ00_17045"/>
<feature type="transmembrane region" description="Helical" evidence="19">
    <location>
        <begin position="313"/>
        <end position="337"/>
    </location>
</feature>
<evidence type="ECO:0000256" key="9">
    <source>
        <dbReference type="ARBA" id="ARBA00022692"/>
    </source>
</evidence>
<feature type="transmembrane region" description="Helical" evidence="19">
    <location>
        <begin position="77"/>
        <end position="98"/>
    </location>
</feature>
<feature type="domain" description="Cation-transporting P-type ATPase N-terminal" evidence="20">
    <location>
        <begin position="28"/>
        <end position="101"/>
    </location>
</feature>
<dbReference type="InterPro" id="IPR059000">
    <property type="entry name" value="ATPase_P-type_domA"/>
</dbReference>
<evidence type="ECO:0000256" key="14">
    <source>
        <dbReference type="ARBA" id="ARBA00022989"/>
    </source>
</evidence>
<dbReference type="NCBIfam" id="TIGR01494">
    <property type="entry name" value="ATPase_P-type"/>
    <property type="match status" value="2"/>
</dbReference>
<dbReference type="SFLD" id="SFLDS00003">
    <property type="entry name" value="Haloacid_Dehalogenase"/>
    <property type="match status" value="1"/>
</dbReference>
<dbReference type="Gene3D" id="1.20.1110.10">
    <property type="entry name" value="Calcium-transporting ATPase, transmembrane domain"/>
    <property type="match status" value="1"/>
</dbReference>
<keyword evidence="9 19" id="KW-0812">Transmembrane</keyword>
<dbReference type="RefSeq" id="WP_058899643.1">
    <property type="nucleotide sequence ID" value="NZ_CP013068.1"/>
</dbReference>
<gene>
    <name evidence="21" type="ORF">APZ00_17045</name>
</gene>
<keyword evidence="13" id="KW-1278">Translocase</keyword>
<dbReference type="Pfam" id="PF00689">
    <property type="entry name" value="Cation_ATPase_C"/>
    <property type="match status" value="1"/>
</dbReference>
<feature type="compositionally biased region" description="Basic residues" evidence="18">
    <location>
        <begin position="8"/>
        <end position="17"/>
    </location>
</feature>
<dbReference type="SUPFAM" id="SSF81653">
    <property type="entry name" value="Calcium ATPase, transduction domain A"/>
    <property type="match status" value="1"/>
</dbReference>
<feature type="region of interest" description="Disordered" evidence="18">
    <location>
        <begin position="1"/>
        <end position="21"/>
    </location>
</feature>
<evidence type="ECO:0000256" key="4">
    <source>
        <dbReference type="ARBA" id="ARBA00012786"/>
    </source>
</evidence>
<feature type="transmembrane region" description="Helical" evidence="19">
    <location>
        <begin position="104"/>
        <end position="123"/>
    </location>
</feature>
<dbReference type="SFLD" id="SFLDG00002">
    <property type="entry name" value="C1.7:_P-type_atpase_like"/>
    <property type="match status" value="1"/>
</dbReference>
<dbReference type="PANTHER" id="PTHR42861">
    <property type="entry name" value="CALCIUM-TRANSPORTING ATPASE"/>
    <property type="match status" value="1"/>
</dbReference>
<evidence type="ECO:0000256" key="11">
    <source>
        <dbReference type="ARBA" id="ARBA00022840"/>
    </source>
</evidence>
<comment type="function">
    <text evidence="1">Mediates magnesium influx to the cytosol.</text>
</comment>
<keyword evidence="22" id="KW-1185">Reference proteome</keyword>
<dbReference type="PRINTS" id="PR01836">
    <property type="entry name" value="MGATPASE"/>
</dbReference>
<comment type="subcellular location">
    <subcellularLocation>
        <location evidence="2">Cell inner membrane</location>
        <topology evidence="2">Multi-pass membrane protein</topology>
    </subcellularLocation>
</comment>
<evidence type="ECO:0000256" key="5">
    <source>
        <dbReference type="ARBA" id="ARBA00013555"/>
    </source>
</evidence>
<evidence type="ECO:0000256" key="13">
    <source>
        <dbReference type="ARBA" id="ARBA00022967"/>
    </source>
</evidence>
<evidence type="ECO:0000256" key="12">
    <source>
        <dbReference type="ARBA" id="ARBA00022842"/>
    </source>
</evidence>
<evidence type="ECO:0000313" key="21">
    <source>
        <dbReference type="EMBL" id="ALV28557.1"/>
    </source>
</evidence>
<evidence type="ECO:0000259" key="20">
    <source>
        <dbReference type="SMART" id="SM00831"/>
    </source>
</evidence>
<sequence>MNETLLARSRHKNHHHQTSAALSMRAAREANNDLNTTLTILKASLDGLTDADANLRLQENGPNETAHEKAPHWTVQLLATFKNPFILVLATLAAISIYLEPDDLTGPIIIGTMIVLSVILRFWQEFRSTRAAEALQAMVRTTATVLRRNGTDAEGDWSEIPMRDLVVGDIVRLGAGDMIPADVRLIESKDLFVSQAVLTGESIPVEKYDTLGAVAEKSADAIAPADAGPLDLNNICFMGTNVVSGQGRAVVVSTGNQTYFGSLSKAIVGTRAETSFDRGVKSVSFLLIRFMLVMVPIVLVINGVVKGDWIEALMFALSVAVGLTPEMLPLIVTANLAKGAVAMSRHKVIVKRLNAIQNFGAMDVLCTDKTGTLTQDKVILENHLNVDGVVDDSVLQMAWLNSHHQTGVKNLLDLAVIDYAQAHKGRAGIKRPLHYRKFDEIPFDFVRRRLSVVVAGDRDEHLLVCKGAVEEMLSISAFVAGPDGPRPLDTEQRTNLVARAKALNEDGLRVILVATREFAPSQTKTAYSVQDETGLTLHGFLAFLDPPKESAHAAIAALHSHGVAVKVLTGDNAVVTAKICHEVGLDVRTPVMGRDIAKLDDAQLANLVETTTVFAKMSPLDKARVIKALQSRGHTVGYLGDGINDAPALRDADVGISVDTAADIAKESADIILLEKSLMVLEEGVVKGRETFGNIIKYIKMTASSNFGNVFSVLVASAFLPFLPMLPIHLLIQNLCYDISQLSLPWDRMDEEYLEKPRKWYAGDIARFMVTIGPISSIFDITTFCLMWFVFSANTIGEQSLFQSGWFIEGLLSQTLVVHMIRTRKIPFFQSTATLPVVLLTGAIMAIGIYIPFSPLGHMIGLQPLPWAYFPWLVATLAGYCVLTQFVKTLYIRRFGAWL</sequence>
<keyword evidence="11" id="KW-0067">ATP-binding</keyword>
<accession>A0A0U3PMS4</accession>
<dbReference type="InterPro" id="IPR008250">
    <property type="entry name" value="ATPase_P-typ_transduc_dom_A_sf"/>
</dbReference>
<dbReference type="InterPro" id="IPR023214">
    <property type="entry name" value="HAD_sf"/>
</dbReference>
<dbReference type="SUPFAM" id="SSF81665">
    <property type="entry name" value="Calcium ATPase, transmembrane domain M"/>
    <property type="match status" value="1"/>
</dbReference>
<dbReference type="Proteomes" id="UP000064921">
    <property type="component" value="Chromosome"/>
</dbReference>
<keyword evidence="12" id="KW-0460">Magnesium</keyword>
<dbReference type="InterPro" id="IPR044492">
    <property type="entry name" value="P_typ_ATPase_HD_dom"/>
</dbReference>
<dbReference type="InterPro" id="IPR006415">
    <property type="entry name" value="P-type_ATPase_IIIB"/>
</dbReference>
<evidence type="ECO:0000313" key="22">
    <source>
        <dbReference type="Proteomes" id="UP000064921"/>
    </source>
</evidence>
<evidence type="ECO:0000256" key="17">
    <source>
        <dbReference type="ARBA" id="ARBA00047295"/>
    </source>
</evidence>
<keyword evidence="6" id="KW-1003">Cell membrane</keyword>
<keyword evidence="15 19" id="KW-0472">Membrane</keyword>
<evidence type="ECO:0000256" key="2">
    <source>
        <dbReference type="ARBA" id="ARBA00004429"/>
    </source>
</evidence>
<proteinExistence type="inferred from homology"/>
<evidence type="ECO:0000256" key="6">
    <source>
        <dbReference type="ARBA" id="ARBA00022475"/>
    </source>
</evidence>
<dbReference type="EMBL" id="CP013068">
    <property type="protein sequence ID" value="ALV28557.1"/>
    <property type="molecule type" value="Genomic_DNA"/>
</dbReference>
<name>A0A0U3PMS4_9HYPH</name>
<feature type="transmembrane region" description="Helical" evidence="19">
    <location>
        <begin position="833"/>
        <end position="853"/>
    </location>
</feature>
<evidence type="ECO:0000256" key="7">
    <source>
        <dbReference type="ARBA" id="ARBA00022519"/>
    </source>
</evidence>
<dbReference type="GO" id="GO:0016887">
    <property type="term" value="F:ATP hydrolysis activity"/>
    <property type="evidence" value="ECO:0007669"/>
    <property type="project" value="InterPro"/>
</dbReference>
<dbReference type="Gene3D" id="3.40.1110.10">
    <property type="entry name" value="Calcium-transporting ATPase, cytoplasmic domain N"/>
    <property type="match status" value="1"/>
</dbReference>
<dbReference type="SUPFAM" id="SSF56784">
    <property type="entry name" value="HAD-like"/>
    <property type="match status" value="1"/>
</dbReference>
<dbReference type="InterPro" id="IPR023298">
    <property type="entry name" value="ATPase_P-typ_TM_dom_sf"/>
</dbReference>
<keyword evidence="10" id="KW-0547">Nucleotide-binding</keyword>
<evidence type="ECO:0000256" key="10">
    <source>
        <dbReference type="ARBA" id="ARBA00022741"/>
    </source>
</evidence>
<evidence type="ECO:0000256" key="8">
    <source>
        <dbReference type="ARBA" id="ARBA00022553"/>
    </source>
</evidence>
<dbReference type="InterPro" id="IPR004014">
    <property type="entry name" value="ATPase_P-typ_cation-transptr_N"/>
</dbReference>